<proteinExistence type="predicted"/>
<dbReference type="SMART" id="SM00150">
    <property type="entry name" value="SPEC"/>
    <property type="match status" value="1"/>
</dbReference>
<protein>
    <recommendedName>
        <fullName evidence="4">Dystrophin</fullName>
    </recommendedName>
</protein>
<keyword evidence="1" id="KW-0175">Coiled coil</keyword>
<dbReference type="InterPro" id="IPR018159">
    <property type="entry name" value="Spectrin/alpha-actinin"/>
</dbReference>
<evidence type="ECO:0000313" key="2">
    <source>
        <dbReference type="EMBL" id="EJW84971.1"/>
    </source>
</evidence>
<organism evidence="2 3">
    <name type="scientific">Wuchereria bancrofti</name>
    <dbReference type="NCBI Taxonomy" id="6293"/>
    <lineage>
        <taxon>Eukaryota</taxon>
        <taxon>Metazoa</taxon>
        <taxon>Ecdysozoa</taxon>
        <taxon>Nematoda</taxon>
        <taxon>Chromadorea</taxon>
        <taxon>Rhabditida</taxon>
        <taxon>Spirurina</taxon>
        <taxon>Spiruromorpha</taxon>
        <taxon>Filarioidea</taxon>
        <taxon>Onchocercidae</taxon>
        <taxon>Wuchereria</taxon>
    </lineage>
</organism>
<dbReference type="InterPro" id="IPR002017">
    <property type="entry name" value="Spectrin_repeat"/>
</dbReference>
<gene>
    <name evidence="2" type="ORF">WUBG_04118</name>
</gene>
<evidence type="ECO:0000313" key="3">
    <source>
        <dbReference type="Proteomes" id="UP000004810"/>
    </source>
</evidence>
<dbReference type="EMBL" id="ADBV01001370">
    <property type="protein sequence ID" value="EJW84971.1"/>
    <property type="molecule type" value="Genomic_DNA"/>
</dbReference>
<dbReference type="Proteomes" id="UP000004810">
    <property type="component" value="Unassembled WGS sequence"/>
</dbReference>
<name>J9ER06_WUCBA</name>
<dbReference type="AlphaFoldDB" id="J9ER06"/>
<accession>J9ER06</accession>
<reference evidence="3" key="1">
    <citation type="submission" date="2012-08" db="EMBL/GenBank/DDBJ databases">
        <title>The Genome Sequence of Wuchereria bancrofti.</title>
        <authorList>
            <person name="Nutman T.B."/>
            <person name="Fink D.L."/>
            <person name="Russ C."/>
            <person name="Young S."/>
            <person name="Zeng Q."/>
            <person name="Koehrsen M."/>
            <person name="Alvarado L."/>
            <person name="Berlin A."/>
            <person name="Chapman S.B."/>
            <person name="Chen Z."/>
            <person name="Freedman E."/>
            <person name="Gellesch M."/>
            <person name="Goldberg J."/>
            <person name="Griggs A."/>
            <person name="Gujja S."/>
            <person name="Heilman E.R."/>
            <person name="Heiman D."/>
            <person name="Hepburn T."/>
            <person name="Howarth C."/>
            <person name="Jen D."/>
            <person name="Larson L."/>
            <person name="Lewis B."/>
            <person name="Mehta T."/>
            <person name="Park D."/>
            <person name="Pearson M."/>
            <person name="Roberts A."/>
            <person name="Saif S."/>
            <person name="Shea T."/>
            <person name="Shenoy N."/>
            <person name="Sisk P."/>
            <person name="Stolte C."/>
            <person name="Sykes S."/>
            <person name="Walk T."/>
            <person name="White J."/>
            <person name="Yandava C."/>
            <person name="Haas B."/>
            <person name="Henn M.R."/>
            <person name="Nusbaum C."/>
            <person name="Birren B."/>
        </authorList>
    </citation>
    <scope>NUCLEOTIDE SEQUENCE [LARGE SCALE GENOMIC DNA]</scope>
    <source>
        <strain evidence="3">NA</strain>
    </source>
</reference>
<evidence type="ECO:0000256" key="1">
    <source>
        <dbReference type="SAM" id="Coils"/>
    </source>
</evidence>
<comment type="caution">
    <text evidence="2">The sequence shown here is derived from an EMBL/GenBank/DDBJ whole genome shotgun (WGS) entry which is preliminary data.</text>
</comment>
<evidence type="ECO:0008006" key="4">
    <source>
        <dbReference type="Google" id="ProtNLM"/>
    </source>
</evidence>
<sequence length="229" mass="26229">MDSEKLSDWDLQRDSLARWINNESKRLNTDYPITFVNDVVRTNISKAKRLEEILKEKQLEMEEIRSKARLLISEPSVPGTADIVNSQKALESDWEKLDQAVSALKEWNELIFAGITSLDKWLTQKERMMSAIGTVNVDPKVIDNQLIQTELLRGELEDQGAARSKVNELAHNLVARSTTPSNAQQIVMQVDTLNRRWVSFHDGLEKKKVTLQKVKELGLNFSSKQRDVK</sequence>
<dbReference type="Pfam" id="PF00435">
    <property type="entry name" value="Spectrin"/>
    <property type="match status" value="1"/>
</dbReference>
<dbReference type="SUPFAM" id="SSF46966">
    <property type="entry name" value="Spectrin repeat"/>
    <property type="match status" value="2"/>
</dbReference>
<dbReference type="Gene3D" id="1.20.58.60">
    <property type="match status" value="2"/>
</dbReference>
<feature type="coiled-coil region" evidence="1">
    <location>
        <begin position="47"/>
        <end position="74"/>
    </location>
</feature>